<keyword evidence="3" id="KW-1185">Reference proteome</keyword>
<organism evidence="2 3">
    <name type="scientific">Miscanthus lutarioriparius</name>
    <dbReference type="NCBI Taxonomy" id="422564"/>
    <lineage>
        <taxon>Eukaryota</taxon>
        <taxon>Viridiplantae</taxon>
        <taxon>Streptophyta</taxon>
        <taxon>Embryophyta</taxon>
        <taxon>Tracheophyta</taxon>
        <taxon>Spermatophyta</taxon>
        <taxon>Magnoliopsida</taxon>
        <taxon>Liliopsida</taxon>
        <taxon>Poales</taxon>
        <taxon>Poaceae</taxon>
        <taxon>PACMAD clade</taxon>
        <taxon>Panicoideae</taxon>
        <taxon>Andropogonodae</taxon>
        <taxon>Andropogoneae</taxon>
        <taxon>Saccharinae</taxon>
        <taxon>Miscanthus</taxon>
    </lineage>
</organism>
<comment type="caution">
    <text evidence="2">The sequence shown here is derived from an EMBL/GenBank/DDBJ whole genome shotgun (WGS) entry which is preliminary data.</text>
</comment>
<dbReference type="PANTHER" id="PTHR33377:SF92">
    <property type="entry name" value="NB-ARC DOMAIN-CONTAINING PROTEIN"/>
    <property type="match status" value="1"/>
</dbReference>
<dbReference type="OrthoDB" id="686556at2759"/>
<dbReference type="EMBL" id="CAJGYO010000003">
    <property type="protein sequence ID" value="CAD6221681.1"/>
    <property type="molecule type" value="Genomic_DNA"/>
</dbReference>
<sequence>MHPRFAHVAMEIARTLGLCFLRANFIVSSLRKNFDIHFWCKVLTYLRRVIRKNVYRYGGHPFDLINQNRPVHLWRMATPSEELVLHCQFQRCSQDEIPKITVQDVLYGNVKPQGKFEFLSWKSRIPPYYSYVTSCEIREQKTAATKRKRSTM</sequence>
<evidence type="ECO:0000313" key="3">
    <source>
        <dbReference type="Proteomes" id="UP000604825"/>
    </source>
</evidence>
<protein>
    <submittedName>
        <fullName evidence="2">Uncharacterized protein</fullName>
    </submittedName>
</protein>
<keyword evidence="1" id="KW-0732">Signal</keyword>
<feature type="signal peptide" evidence="1">
    <location>
        <begin position="1"/>
        <end position="17"/>
    </location>
</feature>
<proteinExistence type="predicted"/>
<dbReference type="Proteomes" id="UP000604825">
    <property type="component" value="Unassembled WGS sequence"/>
</dbReference>
<feature type="chain" id="PRO_5032958016" evidence="1">
    <location>
        <begin position="18"/>
        <end position="152"/>
    </location>
</feature>
<name>A0A811N6K5_9POAL</name>
<reference evidence="2" key="1">
    <citation type="submission" date="2020-10" db="EMBL/GenBank/DDBJ databases">
        <authorList>
            <person name="Han B."/>
            <person name="Lu T."/>
            <person name="Zhao Q."/>
            <person name="Huang X."/>
            <person name="Zhao Y."/>
        </authorList>
    </citation>
    <scope>NUCLEOTIDE SEQUENCE</scope>
</reference>
<dbReference type="AlphaFoldDB" id="A0A811N6K5"/>
<evidence type="ECO:0000256" key="1">
    <source>
        <dbReference type="SAM" id="SignalP"/>
    </source>
</evidence>
<accession>A0A811N6K5</accession>
<evidence type="ECO:0000313" key="2">
    <source>
        <dbReference type="EMBL" id="CAD6221681.1"/>
    </source>
</evidence>
<gene>
    <name evidence="2" type="ORF">NCGR_LOCUS14915</name>
</gene>
<dbReference type="PANTHER" id="PTHR33377">
    <property type="entry name" value="OS10G0134700 PROTEIN-RELATED"/>
    <property type="match status" value="1"/>
</dbReference>